<name>A0ABX7AQD3_9BACI</name>
<feature type="region of interest" description="Disordered" evidence="1">
    <location>
        <begin position="563"/>
        <end position="588"/>
    </location>
</feature>
<dbReference type="Pfam" id="PF01841">
    <property type="entry name" value="Transglut_core"/>
    <property type="match status" value="1"/>
</dbReference>
<accession>A0ABX7AQD3</accession>
<evidence type="ECO:0000256" key="2">
    <source>
        <dbReference type="SAM" id="Phobius"/>
    </source>
</evidence>
<sequence>MKKSLGNFIELAIAYVIIFLILREWLIPVMELTNTGLFHLFLVFIGLSLVLSLFQVHPLLSGLVKFGYITWFIVFVYSENPFLSGQTLPFLMNEWKWNMTTILSGDFGQVTDAFRTVLFLVLIWMLIYLIHHWITVRKNIFYFFALTVFFIATLDTFSDYDGKVAIVKVTVLGLIMTGLLFVKRLWLQADAPSNVIGKWKLVIPMIVSVMLVSVVAFFLPKTGPTWADPVPFIQGVAGQGDFGTGKKTVGYSEDDSQLGGPFQGDNTLIFTATSRDRHYWRIDTKDTYTTKGWILSEGNFGKNIYQIDTPILTSLQAGSPENERQIQLDIAAPMPFLLQTYGMLSVSAQDSPLFIQDERNEKIAIEQQNGESKLLSNYTISYSEPVYSMEQLQMSDPSMLETLDSSFNRFLQLPNNLPQRVGDLAKDITQDKTSIYDQIKAVETYFSTHGFRYDKTAVAIPAEDQDYVDQFLFDTKGGYCDNFSTSMVVLLRSAGIPARWVKGFAPGNPGPMSDGLREYQITNDNAHSWVEAYVPGTGWMEFEPTIGFSGNVNIDYDIEQDTPQQEQVLQPEKKQEQQKKEEQAPKKETSSSTFSLDAVWKWVKKLTYVWIALVILMIIAAITLFLQRKTWIPKMQVRAYRKKEADWTNFDASYHVLTKQLSRIGLRRKDGETLRAFADRVDASLETEEMQKLTAVYEQHIYGKDKQQVDFVKLKESWEYLINRTIS</sequence>
<feature type="transmembrane region" description="Helical" evidence="2">
    <location>
        <begin position="113"/>
        <end position="133"/>
    </location>
</feature>
<dbReference type="SMART" id="SM00460">
    <property type="entry name" value="TGc"/>
    <property type="match status" value="1"/>
</dbReference>
<evidence type="ECO:0000256" key="1">
    <source>
        <dbReference type="SAM" id="MobiDB-lite"/>
    </source>
</evidence>
<evidence type="ECO:0000259" key="3">
    <source>
        <dbReference type="SMART" id="SM00460"/>
    </source>
</evidence>
<keyword evidence="2" id="KW-0812">Transmembrane</keyword>
<protein>
    <submittedName>
        <fullName evidence="4">Transglutaminase domain-containing protein</fullName>
    </submittedName>
</protein>
<evidence type="ECO:0000313" key="5">
    <source>
        <dbReference type="Proteomes" id="UP000596049"/>
    </source>
</evidence>
<feature type="transmembrane region" description="Helical" evidence="2">
    <location>
        <begin position="36"/>
        <end position="54"/>
    </location>
</feature>
<dbReference type="Pfam" id="PF13559">
    <property type="entry name" value="DUF4129"/>
    <property type="match status" value="1"/>
</dbReference>
<proteinExistence type="predicted"/>
<organism evidence="4 5">
    <name type="scientific">Lysinibacillus agricola</name>
    <dbReference type="NCBI Taxonomy" id="2590012"/>
    <lineage>
        <taxon>Bacteria</taxon>
        <taxon>Bacillati</taxon>
        <taxon>Bacillota</taxon>
        <taxon>Bacilli</taxon>
        <taxon>Bacillales</taxon>
        <taxon>Bacillaceae</taxon>
        <taxon>Lysinibacillus</taxon>
    </lineage>
</organism>
<feature type="compositionally biased region" description="Basic and acidic residues" evidence="1">
    <location>
        <begin position="571"/>
        <end position="588"/>
    </location>
</feature>
<dbReference type="Gene3D" id="3.10.620.30">
    <property type="match status" value="1"/>
</dbReference>
<feature type="transmembrane region" description="Helical" evidence="2">
    <location>
        <begin position="164"/>
        <end position="187"/>
    </location>
</feature>
<dbReference type="InterPro" id="IPR021878">
    <property type="entry name" value="TgpA_N"/>
</dbReference>
<dbReference type="Proteomes" id="UP000596049">
    <property type="component" value="Chromosome"/>
</dbReference>
<dbReference type="InterPro" id="IPR025403">
    <property type="entry name" value="TgpA-like_C"/>
</dbReference>
<dbReference type="SUPFAM" id="SSF54001">
    <property type="entry name" value="Cysteine proteinases"/>
    <property type="match status" value="1"/>
</dbReference>
<keyword evidence="2" id="KW-0472">Membrane</keyword>
<dbReference type="InterPro" id="IPR038765">
    <property type="entry name" value="Papain-like_cys_pep_sf"/>
</dbReference>
<dbReference type="InterPro" id="IPR052901">
    <property type="entry name" value="Bact_TGase-like"/>
</dbReference>
<dbReference type="PANTHER" id="PTHR42736">
    <property type="entry name" value="PROTEIN-GLUTAMINE GAMMA-GLUTAMYLTRANSFERASE"/>
    <property type="match status" value="1"/>
</dbReference>
<feature type="transmembrane region" description="Helical" evidence="2">
    <location>
        <begin position="199"/>
        <end position="219"/>
    </location>
</feature>
<feature type="domain" description="Transglutaminase-like" evidence="3">
    <location>
        <begin position="472"/>
        <end position="546"/>
    </location>
</feature>
<dbReference type="EMBL" id="CP067341">
    <property type="protein sequence ID" value="QQP12006.1"/>
    <property type="molecule type" value="Genomic_DNA"/>
</dbReference>
<feature type="transmembrane region" description="Helical" evidence="2">
    <location>
        <begin position="140"/>
        <end position="158"/>
    </location>
</feature>
<feature type="transmembrane region" description="Helical" evidence="2">
    <location>
        <begin position="66"/>
        <end position="83"/>
    </location>
</feature>
<dbReference type="Pfam" id="PF11992">
    <property type="entry name" value="TgpA_N"/>
    <property type="match status" value="1"/>
</dbReference>
<keyword evidence="5" id="KW-1185">Reference proteome</keyword>
<keyword evidence="2" id="KW-1133">Transmembrane helix</keyword>
<reference evidence="4 5" key="1">
    <citation type="submission" date="2020-01" db="EMBL/GenBank/DDBJ databases">
        <authorList>
            <person name="Liu G."/>
            <person name="Liu B."/>
        </authorList>
    </citation>
    <scope>NUCLEOTIDE SEQUENCE [LARGE SCALE GENOMIC DNA]</scope>
    <source>
        <strain evidence="4 5">FJAT-51161</strain>
    </source>
</reference>
<gene>
    <name evidence="4" type="ORF">FJQ98_23260</name>
</gene>
<feature type="transmembrane region" description="Helical" evidence="2">
    <location>
        <begin position="608"/>
        <end position="626"/>
    </location>
</feature>
<evidence type="ECO:0000313" key="4">
    <source>
        <dbReference type="EMBL" id="QQP12006.1"/>
    </source>
</evidence>
<dbReference type="RefSeq" id="WP_053594874.1">
    <property type="nucleotide sequence ID" value="NZ_CP067341.1"/>
</dbReference>
<dbReference type="InterPro" id="IPR002931">
    <property type="entry name" value="Transglutaminase-like"/>
</dbReference>
<dbReference type="PANTHER" id="PTHR42736:SF1">
    <property type="entry name" value="PROTEIN-GLUTAMINE GAMMA-GLUTAMYLTRANSFERASE"/>
    <property type="match status" value="1"/>
</dbReference>
<feature type="transmembrane region" description="Helical" evidence="2">
    <location>
        <begin position="12"/>
        <end position="30"/>
    </location>
</feature>